<dbReference type="Gene3D" id="1.10.10.10">
    <property type="entry name" value="Winged helix-like DNA-binding domain superfamily/Winged helix DNA-binding domain"/>
    <property type="match status" value="1"/>
</dbReference>
<dbReference type="InterPro" id="IPR007627">
    <property type="entry name" value="RNA_pol_sigma70_r2"/>
</dbReference>
<comment type="caution">
    <text evidence="9">The sequence shown here is derived from an EMBL/GenBank/DDBJ whole genome shotgun (WGS) entry which is preliminary data.</text>
</comment>
<dbReference type="InterPro" id="IPR036388">
    <property type="entry name" value="WH-like_DNA-bd_sf"/>
</dbReference>
<dbReference type="Pfam" id="PF04542">
    <property type="entry name" value="Sigma70_r2"/>
    <property type="match status" value="1"/>
</dbReference>
<dbReference type="Gene3D" id="3.10.450.50">
    <property type="match status" value="1"/>
</dbReference>
<dbReference type="Pfam" id="PF08281">
    <property type="entry name" value="Sigma70_r4_2"/>
    <property type="match status" value="1"/>
</dbReference>
<evidence type="ECO:0000313" key="10">
    <source>
        <dbReference type="Proteomes" id="UP000540412"/>
    </source>
</evidence>
<feature type="domain" description="RNA polymerase sigma-70 region 2" evidence="7">
    <location>
        <begin position="13"/>
        <end position="74"/>
    </location>
</feature>
<dbReference type="GO" id="GO:0006352">
    <property type="term" value="P:DNA-templated transcription initiation"/>
    <property type="evidence" value="ECO:0007669"/>
    <property type="project" value="InterPro"/>
</dbReference>
<dbReference type="PANTHER" id="PTHR30173">
    <property type="entry name" value="SIGMA 19 FACTOR"/>
    <property type="match status" value="1"/>
</dbReference>
<dbReference type="SUPFAM" id="SSF88946">
    <property type="entry name" value="Sigma2 domain of RNA polymerase sigma factors"/>
    <property type="match status" value="1"/>
</dbReference>
<dbReference type="NCBIfam" id="TIGR02937">
    <property type="entry name" value="sigma70-ECF"/>
    <property type="match status" value="1"/>
</dbReference>
<dbReference type="RefSeq" id="WP_051162465.1">
    <property type="nucleotide sequence ID" value="NZ_JACHIT010000001.1"/>
</dbReference>
<evidence type="ECO:0000256" key="4">
    <source>
        <dbReference type="ARBA" id="ARBA00023082"/>
    </source>
</evidence>
<dbReference type="InterPro" id="IPR013249">
    <property type="entry name" value="RNA_pol_sigma70_r4_t2"/>
</dbReference>
<organism evidence="9 10">
    <name type="scientific">Nocardia transvalensis</name>
    <dbReference type="NCBI Taxonomy" id="37333"/>
    <lineage>
        <taxon>Bacteria</taxon>
        <taxon>Bacillati</taxon>
        <taxon>Actinomycetota</taxon>
        <taxon>Actinomycetes</taxon>
        <taxon>Mycobacteriales</taxon>
        <taxon>Nocardiaceae</taxon>
        <taxon>Nocardia</taxon>
    </lineage>
</organism>
<gene>
    <name evidence="9" type="ORF">BJY24_001331</name>
</gene>
<evidence type="ECO:0000313" key="9">
    <source>
        <dbReference type="EMBL" id="MBB5912464.1"/>
    </source>
</evidence>
<evidence type="ECO:0000256" key="1">
    <source>
        <dbReference type="ARBA" id="ARBA00010641"/>
    </source>
</evidence>
<protein>
    <submittedName>
        <fullName evidence="9">RNA polymerase sigma-70 factor (ECF subfamily)</fullName>
    </submittedName>
</protein>
<keyword evidence="5" id="KW-0238">DNA-binding</keyword>
<keyword evidence="3" id="KW-0805">Transcription regulation</keyword>
<dbReference type="InterPro" id="IPR013325">
    <property type="entry name" value="RNA_pol_sigma_r2"/>
</dbReference>
<dbReference type="EMBL" id="JACHIT010000001">
    <property type="protein sequence ID" value="MBB5912464.1"/>
    <property type="molecule type" value="Genomic_DNA"/>
</dbReference>
<reference evidence="9 10" key="1">
    <citation type="submission" date="2020-08" db="EMBL/GenBank/DDBJ databases">
        <title>Sequencing the genomes of 1000 actinobacteria strains.</title>
        <authorList>
            <person name="Klenk H.-P."/>
        </authorList>
    </citation>
    <scope>NUCLEOTIDE SEQUENCE [LARGE SCALE GENOMIC DNA]</scope>
    <source>
        <strain evidence="9 10">DSM 43582</strain>
    </source>
</reference>
<evidence type="ECO:0000256" key="5">
    <source>
        <dbReference type="ARBA" id="ARBA00023125"/>
    </source>
</evidence>
<evidence type="ECO:0000259" key="8">
    <source>
        <dbReference type="Pfam" id="PF08281"/>
    </source>
</evidence>
<dbReference type="InterPro" id="IPR014284">
    <property type="entry name" value="RNA_pol_sigma-70_dom"/>
</dbReference>
<evidence type="ECO:0000259" key="7">
    <source>
        <dbReference type="Pfam" id="PF04542"/>
    </source>
</evidence>
<evidence type="ECO:0000256" key="2">
    <source>
        <dbReference type="ARBA" id="ARBA00011344"/>
    </source>
</evidence>
<accession>A0A7W9PB69</accession>
<dbReference type="GO" id="GO:0003677">
    <property type="term" value="F:DNA binding"/>
    <property type="evidence" value="ECO:0007669"/>
    <property type="project" value="UniProtKB-KW"/>
</dbReference>
<dbReference type="InterPro" id="IPR032710">
    <property type="entry name" value="NTF2-like_dom_sf"/>
</dbReference>
<evidence type="ECO:0000256" key="6">
    <source>
        <dbReference type="ARBA" id="ARBA00023163"/>
    </source>
</evidence>
<dbReference type="SUPFAM" id="SSF88659">
    <property type="entry name" value="Sigma3 and sigma4 domains of RNA polymerase sigma factors"/>
    <property type="match status" value="1"/>
</dbReference>
<sequence>MSEPALERLHEQRPRLRALAYRMLGSVSEAEDALQEAWLRVHRSPPGPVDNLDGWLTTAVAHTCLDLLRARSRRELPAGVHLPDPLVGVVASPEDEAVLAESVGLAVQVVLDRLTPGERLAFVLHDGFGVPFARIAALLDREPAAVRQLASRARRRVRAAPVPDTDVAGQRRVVDAFFAAARRGDFDALIDLLDPEITLRADAGPGRMWEIHGPQDAAGRALLFARPDSDVRPVLVHGAAGAVVLLAGEPAVLLAFTVVMGRIAEIDVFADPARVRALTAG</sequence>
<dbReference type="SUPFAM" id="SSF54427">
    <property type="entry name" value="NTF2-like"/>
    <property type="match status" value="1"/>
</dbReference>
<dbReference type="Proteomes" id="UP000540412">
    <property type="component" value="Unassembled WGS sequence"/>
</dbReference>
<keyword evidence="4" id="KW-0731">Sigma factor</keyword>
<dbReference type="GO" id="GO:0016987">
    <property type="term" value="F:sigma factor activity"/>
    <property type="evidence" value="ECO:0007669"/>
    <property type="project" value="UniProtKB-KW"/>
</dbReference>
<evidence type="ECO:0000256" key="3">
    <source>
        <dbReference type="ARBA" id="ARBA00023015"/>
    </source>
</evidence>
<dbReference type="PANTHER" id="PTHR30173:SF43">
    <property type="entry name" value="ECF RNA POLYMERASE SIGMA FACTOR SIGI-RELATED"/>
    <property type="match status" value="1"/>
</dbReference>
<keyword evidence="10" id="KW-1185">Reference proteome</keyword>
<dbReference type="Gene3D" id="1.10.1740.10">
    <property type="match status" value="1"/>
</dbReference>
<keyword evidence="6" id="KW-0804">Transcription</keyword>
<dbReference type="InterPro" id="IPR013324">
    <property type="entry name" value="RNA_pol_sigma_r3/r4-like"/>
</dbReference>
<comment type="similarity">
    <text evidence="1">Belongs to the sigma-70 factor family. ECF subfamily.</text>
</comment>
<proteinExistence type="inferred from homology"/>
<comment type="subunit">
    <text evidence="2">Interacts transiently with the RNA polymerase catalytic core formed by RpoA, RpoB, RpoC and RpoZ (2 alpha, 1 beta, 1 beta' and 1 omega subunit) to form the RNA polymerase holoenzyme that can initiate transcription.</text>
</comment>
<feature type="domain" description="RNA polymerase sigma factor 70 region 4 type 2" evidence="8">
    <location>
        <begin position="106"/>
        <end position="156"/>
    </location>
</feature>
<dbReference type="InterPro" id="IPR052704">
    <property type="entry name" value="ECF_Sigma-70_Domain"/>
</dbReference>
<dbReference type="AlphaFoldDB" id="A0A7W9PB69"/>
<name>A0A7W9PB69_9NOCA</name>